<dbReference type="AlphaFoldDB" id="A0A6J4J7J8"/>
<evidence type="ECO:0000259" key="1">
    <source>
        <dbReference type="SMART" id="SM00849"/>
    </source>
</evidence>
<feature type="domain" description="Metallo-beta-lactamase" evidence="1">
    <location>
        <begin position="64"/>
        <end position="243"/>
    </location>
</feature>
<dbReference type="SMART" id="SM00849">
    <property type="entry name" value="Lactamase_B"/>
    <property type="match status" value="1"/>
</dbReference>
<dbReference type="Gene3D" id="3.60.15.10">
    <property type="entry name" value="Ribonuclease Z/Hydroxyacylglutathione hydrolase-like"/>
    <property type="match status" value="1"/>
</dbReference>
<dbReference type="InterPro" id="IPR036866">
    <property type="entry name" value="RibonucZ/Hydroxyglut_hydro"/>
</dbReference>
<dbReference type="PANTHER" id="PTHR13754:SF18">
    <property type="entry name" value="7,8-DIHYDROPTERIN-6-METHYL-4-(BETA-D-RIBOFURANOSYL)-AMINOBENZENE-5'-PHOSPHATE SYNTHASE"/>
    <property type="match status" value="1"/>
</dbReference>
<dbReference type="PANTHER" id="PTHR13754">
    <property type="entry name" value="METALLO-BETA-LACTAMASE SUPERFAMILY PROTEIN"/>
    <property type="match status" value="1"/>
</dbReference>
<accession>A0A6J4J7J8</accession>
<dbReference type="EMBL" id="CADCTK010000657">
    <property type="protein sequence ID" value="CAA9271633.1"/>
    <property type="molecule type" value="Genomic_DNA"/>
</dbReference>
<sequence>MLVAIDRQEANVVGEPLSLAPLDEVRITLVMDNAIDLLMAGNDVVQRLQMGPNPFDRPSPYAQHGFSALIRTRRGDRHATVLFDTGVSREGILYNMDALEINPSDIQAIVLSHGHADHAMGIPGLLDRLGTRSLPLVLHPDAYLERRLVLPSGTTVQIPPPSKADLRRENVEIVEEAGPSMLVDGMVLVSGELARTTPFEQGFPIHQAKRDGTWEPDPLIMDDQCAILNVRDKGLVIVTGCGHAGIVNTIRNAQALTGVQQVYAVVGGFHLSGPLFERIIPDTVAALQQIGPRYLMPGHCTGWAATHQLA</sequence>
<gene>
    <name evidence="2" type="ORF">AVDCRST_MAG26-2850</name>
</gene>
<feature type="non-terminal residue" evidence="2">
    <location>
        <position position="310"/>
    </location>
</feature>
<dbReference type="CDD" id="cd07713">
    <property type="entry name" value="DHPS-like_MBL-fold"/>
    <property type="match status" value="1"/>
</dbReference>
<dbReference type="Pfam" id="PF00753">
    <property type="entry name" value="Lactamase_B"/>
    <property type="match status" value="1"/>
</dbReference>
<dbReference type="InterPro" id="IPR052926">
    <property type="entry name" value="Metallo-beta-lactamase_dom"/>
</dbReference>
<dbReference type="GO" id="GO:0016740">
    <property type="term" value="F:transferase activity"/>
    <property type="evidence" value="ECO:0007669"/>
    <property type="project" value="TreeGrafter"/>
</dbReference>
<dbReference type="InterPro" id="IPR041712">
    <property type="entry name" value="DHPS-like_MBL-fold"/>
</dbReference>
<evidence type="ECO:0000313" key="2">
    <source>
        <dbReference type="EMBL" id="CAA9271633.1"/>
    </source>
</evidence>
<protein>
    <submittedName>
        <fullName evidence="2">7,8 dihydropteroate synthase (Methanopterin)</fullName>
    </submittedName>
</protein>
<proteinExistence type="predicted"/>
<name>A0A6J4J7J8_9CHLR</name>
<dbReference type="InterPro" id="IPR001279">
    <property type="entry name" value="Metallo-B-lactamas"/>
</dbReference>
<reference evidence="2" key="1">
    <citation type="submission" date="2020-02" db="EMBL/GenBank/DDBJ databases">
        <authorList>
            <person name="Meier V. D."/>
        </authorList>
    </citation>
    <scope>NUCLEOTIDE SEQUENCE</scope>
    <source>
        <strain evidence="2">AVDCRST_MAG26</strain>
    </source>
</reference>
<dbReference type="SUPFAM" id="SSF56281">
    <property type="entry name" value="Metallo-hydrolase/oxidoreductase"/>
    <property type="match status" value="1"/>
</dbReference>
<organism evidence="2">
    <name type="scientific">uncultured Chloroflexia bacterium</name>
    <dbReference type="NCBI Taxonomy" id="1672391"/>
    <lineage>
        <taxon>Bacteria</taxon>
        <taxon>Bacillati</taxon>
        <taxon>Chloroflexota</taxon>
        <taxon>Chloroflexia</taxon>
        <taxon>environmental samples</taxon>
    </lineage>
</organism>